<dbReference type="RefSeq" id="WP_073271422.1">
    <property type="nucleotide sequence ID" value="NZ_FQTU01000015.1"/>
</dbReference>
<dbReference type="AlphaFoldDB" id="A0A1M4Z1X1"/>
<dbReference type="Proteomes" id="UP000184251">
    <property type="component" value="Unassembled WGS sequence"/>
</dbReference>
<dbReference type="SUPFAM" id="SSF51366">
    <property type="entry name" value="Ribulose-phoshate binding barrel"/>
    <property type="match status" value="1"/>
</dbReference>
<dbReference type="GO" id="GO:0046872">
    <property type="term" value="F:metal ion binding"/>
    <property type="evidence" value="ECO:0007669"/>
    <property type="project" value="UniProtKB-KW"/>
</dbReference>
<dbReference type="InterPro" id="IPR013785">
    <property type="entry name" value="Aldolase_TIM"/>
</dbReference>
<name>A0A1M4Z1X1_9FIRM</name>
<dbReference type="OrthoDB" id="1677561at2"/>
<dbReference type="Pfam" id="PF00834">
    <property type="entry name" value="Ribul_P_3_epim"/>
    <property type="match status" value="1"/>
</dbReference>
<dbReference type="CDD" id="cd00429">
    <property type="entry name" value="RPE"/>
    <property type="match status" value="1"/>
</dbReference>
<dbReference type="GO" id="GO:0016857">
    <property type="term" value="F:racemase and epimerase activity, acting on carbohydrates and derivatives"/>
    <property type="evidence" value="ECO:0007669"/>
    <property type="project" value="InterPro"/>
</dbReference>
<reference evidence="3 4" key="1">
    <citation type="submission" date="2016-11" db="EMBL/GenBank/DDBJ databases">
        <authorList>
            <person name="Jaros S."/>
            <person name="Januszkiewicz K."/>
            <person name="Wedrychowicz H."/>
        </authorList>
    </citation>
    <scope>NUCLEOTIDE SEQUENCE [LARGE SCALE GENOMIC DNA]</scope>
    <source>
        <strain evidence="3 4">DSM 14828</strain>
    </source>
</reference>
<dbReference type="EMBL" id="FQTU01000015">
    <property type="protein sequence ID" value="SHF11948.1"/>
    <property type="molecule type" value="Genomic_DNA"/>
</dbReference>
<dbReference type="InterPro" id="IPR011060">
    <property type="entry name" value="RibuloseP-bd_barrel"/>
</dbReference>
<dbReference type="GO" id="GO:0005975">
    <property type="term" value="P:carbohydrate metabolic process"/>
    <property type="evidence" value="ECO:0007669"/>
    <property type="project" value="InterPro"/>
</dbReference>
<keyword evidence="1" id="KW-0479">Metal-binding</keyword>
<dbReference type="NCBIfam" id="NF004076">
    <property type="entry name" value="PRK05581.1-4"/>
    <property type="match status" value="1"/>
</dbReference>
<evidence type="ECO:0000256" key="2">
    <source>
        <dbReference type="ARBA" id="ARBA00023235"/>
    </source>
</evidence>
<evidence type="ECO:0000313" key="4">
    <source>
        <dbReference type="Proteomes" id="UP000184251"/>
    </source>
</evidence>
<evidence type="ECO:0000313" key="3">
    <source>
        <dbReference type="EMBL" id="SHF11948.1"/>
    </source>
</evidence>
<gene>
    <name evidence="3" type="ORF">SAMN02746064_01916</name>
</gene>
<keyword evidence="2" id="KW-0413">Isomerase</keyword>
<dbReference type="STRING" id="1120975.SAMN02746064_01916"/>
<dbReference type="PANTHER" id="PTHR11749">
    <property type="entry name" value="RIBULOSE-5-PHOSPHATE-3-EPIMERASE"/>
    <property type="match status" value="1"/>
</dbReference>
<organism evidence="3 4">
    <name type="scientific">Alkalibacter saccharofermentans DSM 14828</name>
    <dbReference type="NCBI Taxonomy" id="1120975"/>
    <lineage>
        <taxon>Bacteria</taxon>
        <taxon>Bacillati</taxon>
        <taxon>Bacillota</taxon>
        <taxon>Clostridia</taxon>
        <taxon>Eubacteriales</taxon>
        <taxon>Eubacteriaceae</taxon>
        <taxon>Alkalibacter</taxon>
    </lineage>
</organism>
<dbReference type="InterPro" id="IPR000056">
    <property type="entry name" value="Ribul_P_3_epim-like"/>
</dbReference>
<dbReference type="Gene3D" id="3.20.20.70">
    <property type="entry name" value="Aldolase class I"/>
    <property type="match status" value="1"/>
</dbReference>
<proteinExistence type="predicted"/>
<sequence>MKGVKLSPSVMCANLTDLNGSVKELESLDVDYLHIDIIDGAFSPSMPLGIDTIKKLRDITDMDFDVHIMSLNNEMYIKELLAIGVQQISFHYESSLHVDRNINLIKKAGVDVGVALNPATSLSVLDYILPELDSVLLMLINPGFATDKNEKQVKYANQKIRDLKKIITDKKLDATIQVDGRVSMSSISELVKSGADNLVLGSTSLFSKENSLVENKKTIEGLINNSLKSSK</sequence>
<keyword evidence="4" id="KW-1185">Reference proteome</keyword>
<accession>A0A1M4Z1X1</accession>
<evidence type="ECO:0000256" key="1">
    <source>
        <dbReference type="ARBA" id="ARBA00022723"/>
    </source>
</evidence>
<protein>
    <submittedName>
        <fullName evidence="3">Ribulose-phosphate 3-epimerase</fullName>
    </submittedName>
</protein>